<dbReference type="PANTHER" id="PTHR43581:SF2">
    <property type="entry name" value="EXCINUCLEASE ATPASE SUBUNIT"/>
    <property type="match status" value="1"/>
</dbReference>
<feature type="domain" description="Endonuclease GajA/Old nuclease/RecF-like AAA" evidence="1">
    <location>
        <begin position="3"/>
        <end position="386"/>
    </location>
</feature>
<dbReference type="InterPro" id="IPR051396">
    <property type="entry name" value="Bact_Antivir_Def_Nuclease"/>
</dbReference>
<gene>
    <name evidence="2" type="ORF">B5G36_03240</name>
</gene>
<proteinExistence type="predicted"/>
<evidence type="ECO:0000259" key="1">
    <source>
        <dbReference type="Pfam" id="PF13175"/>
    </source>
</evidence>
<dbReference type="InterPro" id="IPR041685">
    <property type="entry name" value="AAA_GajA/Old/RecF-like"/>
</dbReference>
<dbReference type="SUPFAM" id="SSF52540">
    <property type="entry name" value="P-loop containing nucleoside triphosphate hydrolases"/>
    <property type="match status" value="1"/>
</dbReference>
<dbReference type="Gene3D" id="3.40.50.300">
    <property type="entry name" value="P-loop containing nucleotide triphosphate hydrolases"/>
    <property type="match status" value="1"/>
</dbReference>
<sequence>MYMIIKNLGPINNLKIQIRPYTIFFGDNGTGKTFTEYIIYSLFKYIRDYKAKVFIPENEIDLLLQRKEILLDSNEVSDYLVKDISRSFNSNPKEFYDEIFADKTVYIEGKTKIIVEEEDIRNLIIHENNIIWSFRSKMPDGTKIKFISRRKGENLATKIVIEEESINETDAIEDKSKQLSSLNEVINRNREKLLEALMDLNYRLLFYRKNTNFLPAERIGINMFRKDLIDRRAEVSFETQGMPQSQLPTYPKPISDYLLFLNKSLVQLKPTEKKEKTKVNSYIKELIPGDFNYNSSLDSIMFSSDFGTVDFKLLSSSLKSLLGVDILLTSLKDKSNLKNVNDVIFIDEPEMNLHPKRQKLIADLLYTLSKTTSMTIVLSTHSDYFIKATINHLLREKKQGNYSVNNFAFYEFKDNTAKLFEDITDESNVELKNFDDTTENILKEYYTLLGE</sequence>
<comment type="caution">
    <text evidence="2">The sequence shown here is derived from an EMBL/GenBank/DDBJ whole genome shotgun (WGS) entry which is preliminary data.</text>
</comment>
<dbReference type="Pfam" id="PF13175">
    <property type="entry name" value="AAA_15"/>
    <property type="match status" value="1"/>
</dbReference>
<name>A0AB36MIX6_9LACO</name>
<evidence type="ECO:0000313" key="2">
    <source>
        <dbReference type="EMBL" id="OUN19013.1"/>
    </source>
</evidence>
<dbReference type="AlphaFoldDB" id="A0AB36MIX6"/>
<dbReference type="InterPro" id="IPR027417">
    <property type="entry name" value="P-loop_NTPase"/>
</dbReference>
<evidence type="ECO:0000313" key="3">
    <source>
        <dbReference type="Proteomes" id="UP000196255"/>
    </source>
</evidence>
<reference evidence="3" key="1">
    <citation type="submission" date="2017-04" db="EMBL/GenBank/DDBJ databases">
        <title>Function of individual gut microbiota members based on whole genome sequencing of pure cultures obtained from chicken caecum.</title>
        <authorList>
            <person name="Medvecky M."/>
            <person name="Cejkova D."/>
            <person name="Polansky O."/>
            <person name="Karasova D."/>
            <person name="Kubasova T."/>
            <person name="Cizek A."/>
            <person name="Rychlik I."/>
        </authorList>
    </citation>
    <scope>NUCLEOTIDE SEQUENCE [LARGE SCALE GENOMIC DNA]</scope>
    <source>
        <strain evidence="3">An84</strain>
    </source>
</reference>
<dbReference type="PANTHER" id="PTHR43581">
    <property type="entry name" value="ATP/GTP PHOSPHATASE"/>
    <property type="match status" value="1"/>
</dbReference>
<organism evidence="2 3">
    <name type="scientific">Ligilactobacillus salivarius</name>
    <dbReference type="NCBI Taxonomy" id="1624"/>
    <lineage>
        <taxon>Bacteria</taxon>
        <taxon>Bacillati</taxon>
        <taxon>Bacillota</taxon>
        <taxon>Bacilli</taxon>
        <taxon>Lactobacillales</taxon>
        <taxon>Lactobacillaceae</taxon>
        <taxon>Ligilactobacillus</taxon>
    </lineage>
</organism>
<dbReference type="Proteomes" id="UP000196255">
    <property type="component" value="Unassembled WGS sequence"/>
</dbReference>
<accession>A0AB36MIX6</accession>
<protein>
    <recommendedName>
        <fullName evidence="1">Endonuclease GajA/Old nuclease/RecF-like AAA domain-containing protein</fullName>
    </recommendedName>
</protein>
<dbReference type="EMBL" id="NFHF01000005">
    <property type="protein sequence ID" value="OUN19013.1"/>
    <property type="molecule type" value="Genomic_DNA"/>
</dbReference>